<organism evidence="1">
    <name type="scientific">marine metagenome</name>
    <dbReference type="NCBI Taxonomy" id="408172"/>
    <lineage>
        <taxon>unclassified sequences</taxon>
        <taxon>metagenomes</taxon>
        <taxon>ecological metagenomes</taxon>
    </lineage>
</organism>
<accession>A0A382ZEB5</accession>
<gene>
    <name evidence="1" type="ORF">METZ01_LOCUS446675</name>
</gene>
<reference evidence="1" key="1">
    <citation type="submission" date="2018-05" db="EMBL/GenBank/DDBJ databases">
        <authorList>
            <person name="Lanie J.A."/>
            <person name="Ng W.-L."/>
            <person name="Kazmierczak K.M."/>
            <person name="Andrzejewski T.M."/>
            <person name="Davidsen T.M."/>
            <person name="Wayne K.J."/>
            <person name="Tettelin H."/>
            <person name="Glass J.I."/>
            <person name="Rusch D."/>
            <person name="Podicherti R."/>
            <person name="Tsui H.-C.T."/>
            <person name="Winkler M.E."/>
        </authorList>
    </citation>
    <scope>NUCLEOTIDE SEQUENCE</scope>
</reference>
<name>A0A382ZEB5_9ZZZZ</name>
<evidence type="ECO:0000313" key="1">
    <source>
        <dbReference type="EMBL" id="SVD93821.1"/>
    </source>
</evidence>
<dbReference type="AlphaFoldDB" id="A0A382ZEB5"/>
<proteinExistence type="predicted"/>
<feature type="non-terminal residue" evidence="1">
    <location>
        <position position="134"/>
    </location>
</feature>
<protein>
    <submittedName>
        <fullName evidence="1">Uncharacterized protein</fullName>
    </submittedName>
</protein>
<dbReference type="Pfam" id="PF11246">
    <property type="entry name" value="Phage_gp53"/>
    <property type="match status" value="1"/>
</dbReference>
<dbReference type="EMBL" id="UINC01183196">
    <property type="protein sequence ID" value="SVD93821.1"/>
    <property type="molecule type" value="Genomic_DNA"/>
</dbReference>
<dbReference type="InterPro" id="IPR022607">
    <property type="entry name" value="Phage_T4_Gp53_baseplate_wedge"/>
</dbReference>
<sequence length="134" mass="15678">MANYFRNIPKVRYDINGAEPNKYLNVTNIMKRISFKPAVIEDISEYYPYRVKDGERPDILSFQKYGTVAYAYLIMLFNDIYDPLFDWPLSSQQFEKYLTNKYGSVSSAMGTTKYYYQIVRAEVARTGTSERIPA</sequence>